<comment type="pathway">
    <text evidence="8">Amino-acid biosynthesis; L-histidine biosynthesis; L-histidine from 5-phospho-alpha-D-ribose 1-diphosphate: step 9/9.</text>
</comment>
<feature type="binding site" evidence="8 11">
    <location>
        <position position="133"/>
    </location>
    <ligand>
        <name>NAD(+)</name>
        <dbReference type="ChEBI" id="CHEBI:57540"/>
    </ligand>
</feature>
<evidence type="ECO:0000256" key="10">
    <source>
        <dbReference type="PIRSR" id="PIRSR000099-1"/>
    </source>
</evidence>
<sequence length="438" mass="47074">MINVLDLTKDENGIKAKELYRKLTQRTGTQEGASVIKIVADILENVRMEGDKALKEYSRKFDKAEIDSVRVPEEEITAAYAAVAPELLETIRRSKQNIQSFHEKQLQNSWISPAEDGTVLGQLVRPLEKVGLYVPGGTAPLVSSVLMTAVPAKVAGVSKIIMCTPPSQDGSVNPAILVAAREAGVEQVFRVGGAQAIGAMAYGTETVPAVDKICGPGNVYVATAKRLIFGDCDIDMFAGPSEILIIADSTAKPEYVAADLLSQAEHDKLASSVLVTDDASLIEQVSRQIELQLSTLSRGTITQQALKDFGYAVLVENIERAIEVSNSIAPEHLEICVEEPMGLLGAIKNAGAIFIGNYSPEPLGDYMAGPSHVLPTSGTARFSSPVNVDQFIKKSSLIYYNRAALEKTSQDIIRFAEAELLDAHANAIRVRFTGSSGK</sequence>
<feature type="binding site" evidence="8 13">
    <location>
        <position position="263"/>
    </location>
    <ligand>
        <name>Zn(2+)</name>
        <dbReference type="ChEBI" id="CHEBI:29105"/>
    </ligand>
</feature>
<evidence type="ECO:0000256" key="13">
    <source>
        <dbReference type="PIRSR" id="PIRSR000099-4"/>
    </source>
</evidence>
<feature type="binding site" evidence="8 13">
    <location>
        <position position="424"/>
    </location>
    <ligand>
        <name>Zn(2+)</name>
        <dbReference type="ChEBI" id="CHEBI:29105"/>
    </ligand>
</feature>
<evidence type="ECO:0000313" key="15">
    <source>
        <dbReference type="EMBL" id="OPX45395.1"/>
    </source>
</evidence>
<dbReference type="PRINTS" id="PR00083">
    <property type="entry name" value="HOLDHDRGNASE"/>
</dbReference>
<feature type="binding site" evidence="8 12">
    <location>
        <position position="263"/>
    </location>
    <ligand>
        <name>substrate</name>
    </ligand>
</feature>
<dbReference type="FunFam" id="3.40.50.1980:FF:000001">
    <property type="entry name" value="Histidinol dehydrogenase"/>
    <property type="match status" value="1"/>
</dbReference>
<evidence type="ECO:0000256" key="2">
    <source>
        <dbReference type="ARBA" id="ARBA00010178"/>
    </source>
</evidence>
<keyword evidence="8" id="KW-0368">Histidine biosynthesis</keyword>
<dbReference type="GO" id="GO:0051287">
    <property type="term" value="F:NAD binding"/>
    <property type="evidence" value="ECO:0007669"/>
    <property type="project" value="InterPro"/>
</dbReference>
<dbReference type="Pfam" id="PF00815">
    <property type="entry name" value="Histidinol_dh"/>
    <property type="match status" value="1"/>
</dbReference>
<feature type="active site" description="Proton acceptor" evidence="8 10">
    <location>
        <position position="332"/>
    </location>
</feature>
<dbReference type="RefSeq" id="WP_080063236.1">
    <property type="nucleotide sequence ID" value="NZ_MZGX01000004.1"/>
</dbReference>
<dbReference type="GO" id="GO:0000105">
    <property type="term" value="P:L-histidine biosynthetic process"/>
    <property type="evidence" value="ECO:0007669"/>
    <property type="project" value="UniProtKB-UniRule"/>
</dbReference>
<dbReference type="FunFam" id="3.40.50.1980:FF:000026">
    <property type="entry name" value="Histidinol dehydrogenase"/>
    <property type="match status" value="1"/>
</dbReference>
<dbReference type="GO" id="GO:0008270">
    <property type="term" value="F:zinc ion binding"/>
    <property type="evidence" value="ECO:0007669"/>
    <property type="project" value="UniProtKB-UniRule"/>
</dbReference>
<feature type="binding site" evidence="8 12">
    <location>
        <position position="365"/>
    </location>
    <ligand>
        <name>substrate</name>
    </ligand>
</feature>
<evidence type="ECO:0000256" key="4">
    <source>
        <dbReference type="ARBA" id="ARBA00022723"/>
    </source>
</evidence>
<name>A0A1V4SPJ5_RUMHU</name>
<feature type="binding site" evidence="8 12">
    <location>
        <position position="419"/>
    </location>
    <ligand>
        <name>substrate</name>
    </ligand>
</feature>
<comment type="catalytic activity">
    <reaction evidence="7 8">
        <text>L-histidinol + 2 NAD(+) + H2O = L-histidine + 2 NADH + 3 H(+)</text>
        <dbReference type="Rhea" id="RHEA:20641"/>
        <dbReference type="ChEBI" id="CHEBI:15377"/>
        <dbReference type="ChEBI" id="CHEBI:15378"/>
        <dbReference type="ChEBI" id="CHEBI:57540"/>
        <dbReference type="ChEBI" id="CHEBI:57595"/>
        <dbReference type="ChEBI" id="CHEBI:57699"/>
        <dbReference type="ChEBI" id="CHEBI:57945"/>
        <dbReference type="EC" id="1.1.1.23"/>
    </reaction>
</comment>
<dbReference type="InterPro" id="IPR022695">
    <property type="entry name" value="Histidinol_DH_monofunct"/>
</dbReference>
<keyword evidence="5 8" id="KW-0862">Zinc</keyword>
<gene>
    <name evidence="8 15" type="primary">hisD</name>
    <name evidence="15" type="ORF">CLHUN_07650</name>
</gene>
<dbReference type="InterPro" id="IPR001692">
    <property type="entry name" value="Histidinol_DH_CS"/>
</dbReference>
<dbReference type="NCBIfam" id="TIGR00069">
    <property type="entry name" value="hisD"/>
    <property type="match status" value="1"/>
</dbReference>
<keyword evidence="8" id="KW-0028">Amino-acid biosynthesis</keyword>
<keyword evidence="4 8" id="KW-0479">Metal-binding</keyword>
<dbReference type="UniPathway" id="UPA00031">
    <property type="reaction ID" value="UER00014"/>
</dbReference>
<feature type="binding site" evidence="8 12">
    <location>
        <position position="424"/>
    </location>
    <ligand>
        <name>substrate</name>
    </ligand>
</feature>
<dbReference type="SUPFAM" id="SSF53720">
    <property type="entry name" value="ALDH-like"/>
    <property type="match status" value="1"/>
</dbReference>
<feature type="binding site" evidence="8 12">
    <location>
        <position position="266"/>
    </location>
    <ligand>
        <name>substrate</name>
    </ligand>
</feature>
<dbReference type="InterPro" id="IPR016161">
    <property type="entry name" value="Ald_DH/histidinol_DH"/>
</dbReference>
<comment type="caution">
    <text evidence="15">The sequence shown here is derived from an EMBL/GenBank/DDBJ whole genome shotgun (WGS) entry which is preliminary data.</text>
</comment>
<feature type="binding site" evidence="8 12">
    <location>
        <position position="332"/>
    </location>
    <ligand>
        <name>substrate</name>
    </ligand>
</feature>
<dbReference type="PANTHER" id="PTHR21256">
    <property type="entry name" value="HISTIDINOL DEHYDROGENASE HDH"/>
    <property type="match status" value="1"/>
</dbReference>
<dbReference type="OrthoDB" id="9805269at2"/>
<dbReference type="GO" id="GO:0005829">
    <property type="term" value="C:cytosol"/>
    <property type="evidence" value="ECO:0007669"/>
    <property type="project" value="TreeGrafter"/>
</dbReference>
<evidence type="ECO:0000256" key="12">
    <source>
        <dbReference type="PIRSR" id="PIRSR000099-3"/>
    </source>
</evidence>
<evidence type="ECO:0000256" key="6">
    <source>
        <dbReference type="ARBA" id="ARBA00023002"/>
    </source>
</evidence>
<comment type="similarity">
    <text evidence="2 8 9 14">Belongs to the histidinol dehydrogenase family.</text>
</comment>
<comment type="function">
    <text evidence="1 8">Catalyzes the sequential NAD-dependent oxidations of L-histidinol to L-histidinaldehyde and then to L-histidine.</text>
</comment>
<keyword evidence="6 8" id="KW-0560">Oxidoreductase</keyword>
<evidence type="ECO:0000256" key="9">
    <source>
        <dbReference type="PIRNR" id="PIRNR000099"/>
    </source>
</evidence>
<keyword evidence="16" id="KW-1185">Reference proteome</keyword>
<dbReference type="EMBL" id="MZGX01000004">
    <property type="protein sequence ID" value="OPX45395.1"/>
    <property type="molecule type" value="Genomic_DNA"/>
</dbReference>
<dbReference type="Gene3D" id="3.40.50.1980">
    <property type="entry name" value="Nitrogenase molybdenum iron protein domain"/>
    <property type="match status" value="2"/>
</dbReference>
<dbReference type="GO" id="GO:0004399">
    <property type="term" value="F:histidinol dehydrogenase activity"/>
    <property type="evidence" value="ECO:0007669"/>
    <property type="project" value="UniProtKB-UniRule"/>
</dbReference>
<evidence type="ECO:0000256" key="7">
    <source>
        <dbReference type="ARBA" id="ARBA00049489"/>
    </source>
</evidence>
<dbReference type="AlphaFoldDB" id="A0A1V4SPJ5"/>
<evidence type="ECO:0000256" key="3">
    <source>
        <dbReference type="ARBA" id="ARBA00012965"/>
    </source>
</evidence>
<dbReference type="CDD" id="cd06572">
    <property type="entry name" value="Histidinol_dh"/>
    <property type="match status" value="1"/>
</dbReference>
<evidence type="ECO:0000256" key="11">
    <source>
        <dbReference type="PIRSR" id="PIRSR000099-2"/>
    </source>
</evidence>
<feature type="binding site" evidence="8 13">
    <location>
        <position position="365"/>
    </location>
    <ligand>
        <name>Zn(2+)</name>
        <dbReference type="ChEBI" id="CHEBI:29105"/>
    </ligand>
</feature>
<reference evidence="15 16" key="1">
    <citation type="submission" date="2017-03" db="EMBL/GenBank/DDBJ databases">
        <title>Genome sequence of Clostridium hungatei DSM 14427.</title>
        <authorList>
            <person name="Poehlein A."/>
            <person name="Daniel R."/>
        </authorList>
    </citation>
    <scope>NUCLEOTIDE SEQUENCE [LARGE SCALE GENOMIC DNA]</scope>
    <source>
        <strain evidence="15 16">DSM 14427</strain>
    </source>
</reference>
<evidence type="ECO:0000313" key="16">
    <source>
        <dbReference type="Proteomes" id="UP000191554"/>
    </source>
</evidence>
<evidence type="ECO:0000256" key="14">
    <source>
        <dbReference type="RuleBase" id="RU004175"/>
    </source>
</evidence>
<proteinExistence type="inferred from homology"/>
<evidence type="ECO:0000256" key="5">
    <source>
        <dbReference type="ARBA" id="ARBA00022833"/>
    </source>
</evidence>
<evidence type="ECO:0000256" key="8">
    <source>
        <dbReference type="HAMAP-Rule" id="MF_01024"/>
    </source>
</evidence>
<feature type="active site" description="Proton acceptor" evidence="8 10">
    <location>
        <position position="331"/>
    </location>
</feature>
<dbReference type="PIRSF" id="PIRSF000099">
    <property type="entry name" value="Histidinol_dh"/>
    <property type="match status" value="1"/>
</dbReference>
<dbReference type="EC" id="1.1.1.23" evidence="3 8"/>
<feature type="binding site" evidence="8 12">
    <location>
        <position position="241"/>
    </location>
    <ligand>
        <name>substrate</name>
    </ligand>
</feature>
<dbReference type="InterPro" id="IPR012131">
    <property type="entry name" value="Hstdl_DH"/>
</dbReference>
<dbReference type="PANTHER" id="PTHR21256:SF2">
    <property type="entry name" value="HISTIDINE BIOSYNTHESIS TRIFUNCTIONAL PROTEIN"/>
    <property type="match status" value="1"/>
</dbReference>
<dbReference type="STRING" id="48256.CLHUN_07650"/>
<feature type="binding site" evidence="8 11">
    <location>
        <position position="218"/>
    </location>
    <ligand>
        <name>NAD(+)</name>
        <dbReference type="ChEBI" id="CHEBI:57540"/>
    </ligand>
</feature>
<accession>A0A1V4SPJ5</accession>
<protein>
    <recommendedName>
        <fullName evidence="3 8">Histidinol dehydrogenase</fullName>
        <shortName evidence="8">HDH</shortName>
        <ecNumber evidence="3 8">1.1.1.23</ecNumber>
    </recommendedName>
</protein>
<dbReference type="HAMAP" id="MF_01024">
    <property type="entry name" value="HisD"/>
    <property type="match status" value="1"/>
</dbReference>
<feature type="binding site" evidence="8 13">
    <location>
        <position position="266"/>
    </location>
    <ligand>
        <name>Zn(2+)</name>
        <dbReference type="ChEBI" id="CHEBI:29105"/>
    </ligand>
</feature>
<feature type="binding site" evidence="8 11">
    <location>
        <position position="195"/>
    </location>
    <ligand>
        <name>NAD(+)</name>
        <dbReference type="ChEBI" id="CHEBI:57540"/>
    </ligand>
</feature>
<dbReference type="Gene3D" id="1.20.5.1300">
    <property type="match status" value="1"/>
</dbReference>
<dbReference type="Proteomes" id="UP000191554">
    <property type="component" value="Unassembled WGS sequence"/>
</dbReference>
<evidence type="ECO:0000256" key="1">
    <source>
        <dbReference type="ARBA" id="ARBA00003850"/>
    </source>
</evidence>
<keyword evidence="8 11" id="KW-0520">NAD</keyword>
<comment type="cofactor">
    <cofactor evidence="8 13">
        <name>Zn(2+)</name>
        <dbReference type="ChEBI" id="CHEBI:29105"/>
    </cofactor>
    <text evidence="8 13">Binds 1 zinc ion per subunit.</text>
</comment>
<organism evidence="15 16">
    <name type="scientific">Ruminiclostridium hungatei</name>
    <name type="common">Clostridium hungatei</name>
    <dbReference type="NCBI Taxonomy" id="48256"/>
    <lineage>
        <taxon>Bacteria</taxon>
        <taxon>Bacillati</taxon>
        <taxon>Bacillota</taxon>
        <taxon>Clostridia</taxon>
        <taxon>Eubacteriales</taxon>
        <taxon>Oscillospiraceae</taxon>
        <taxon>Ruminiclostridium</taxon>
    </lineage>
</organism>
<dbReference type="PROSITE" id="PS00611">
    <property type="entry name" value="HISOL_DEHYDROGENASE"/>
    <property type="match status" value="1"/>
</dbReference>